<keyword evidence="5 7" id="KW-0472">Membrane</keyword>
<dbReference type="GO" id="GO:0016020">
    <property type="term" value="C:membrane"/>
    <property type="evidence" value="ECO:0007669"/>
    <property type="project" value="UniProtKB-SubCell"/>
</dbReference>
<keyword evidence="10" id="KW-1185">Reference proteome</keyword>
<evidence type="ECO:0000313" key="10">
    <source>
        <dbReference type="Proteomes" id="UP000235672"/>
    </source>
</evidence>
<evidence type="ECO:0000256" key="3">
    <source>
        <dbReference type="ARBA" id="ARBA00022692"/>
    </source>
</evidence>
<dbReference type="Proteomes" id="UP000235672">
    <property type="component" value="Unassembled WGS sequence"/>
</dbReference>
<feature type="transmembrane region" description="Helical" evidence="7">
    <location>
        <begin position="233"/>
        <end position="256"/>
    </location>
</feature>
<dbReference type="EMBL" id="KZ613527">
    <property type="protein sequence ID" value="PMD13777.1"/>
    <property type="molecule type" value="Genomic_DNA"/>
</dbReference>
<dbReference type="InterPro" id="IPR011701">
    <property type="entry name" value="MFS"/>
</dbReference>
<feature type="transmembrane region" description="Helical" evidence="7">
    <location>
        <begin position="476"/>
        <end position="499"/>
    </location>
</feature>
<feature type="compositionally biased region" description="Basic and acidic residues" evidence="6">
    <location>
        <begin position="28"/>
        <end position="40"/>
    </location>
</feature>
<feature type="transmembrane region" description="Helical" evidence="7">
    <location>
        <begin position="443"/>
        <end position="464"/>
    </location>
</feature>
<dbReference type="OrthoDB" id="5296287at2759"/>
<dbReference type="SUPFAM" id="SSF103473">
    <property type="entry name" value="MFS general substrate transporter"/>
    <property type="match status" value="1"/>
</dbReference>
<comment type="subcellular location">
    <subcellularLocation>
        <location evidence="1">Membrane</location>
        <topology evidence="1">Multi-pass membrane protein</topology>
    </subcellularLocation>
</comment>
<reference evidence="9 10" key="1">
    <citation type="submission" date="2016-05" db="EMBL/GenBank/DDBJ databases">
        <title>A degradative enzymes factory behind the ericoid mycorrhizal symbiosis.</title>
        <authorList>
            <consortium name="DOE Joint Genome Institute"/>
            <person name="Martino E."/>
            <person name="Morin E."/>
            <person name="Grelet G."/>
            <person name="Kuo A."/>
            <person name="Kohler A."/>
            <person name="Daghino S."/>
            <person name="Barry K."/>
            <person name="Choi C."/>
            <person name="Cichocki N."/>
            <person name="Clum A."/>
            <person name="Copeland A."/>
            <person name="Hainaut M."/>
            <person name="Haridas S."/>
            <person name="Labutti K."/>
            <person name="Lindquist E."/>
            <person name="Lipzen A."/>
            <person name="Khouja H.-R."/>
            <person name="Murat C."/>
            <person name="Ohm R."/>
            <person name="Olson A."/>
            <person name="Spatafora J."/>
            <person name="Veneault-Fourrey C."/>
            <person name="Henrissat B."/>
            <person name="Grigoriev I."/>
            <person name="Martin F."/>
            <person name="Perotto S."/>
        </authorList>
    </citation>
    <scope>NUCLEOTIDE SEQUENCE [LARGE SCALE GENOMIC DNA]</scope>
    <source>
        <strain evidence="9 10">UAMH 7357</strain>
    </source>
</reference>
<feature type="transmembrane region" description="Helical" evidence="7">
    <location>
        <begin position="416"/>
        <end position="437"/>
    </location>
</feature>
<dbReference type="PANTHER" id="PTHR23502">
    <property type="entry name" value="MAJOR FACILITATOR SUPERFAMILY"/>
    <property type="match status" value="1"/>
</dbReference>
<evidence type="ECO:0000313" key="9">
    <source>
        <dbReference type="EMBL" id="PMD13777.1"/>
    </source>
</evidence>
<evidence type="ECO:0000256" key="1">
    <source>
        <dbReference type="ARBA" id="ARBA00004141"/>
    </source>
</evidence>
<comment type="similarity">
    <text evidence="2">Belongs to the major facilitator superfamily.</text>
</comment>
<dbReference type="PROSITE" id="PS50850">
    <property type="entry name" value="MFS"/>
    <property type="match status" value="1"/>
</dbReference>
<dbReference type="CDD" id="cd17323">
    <property type="entry name" value="MFS_Tpo1_MDR_like"/>
    <property type="match status" value="1"/>
</dbReference>
<dbReference type="InterPro" id="IPR020846">
    <property type="entry name" value="MFS_dom"/>
</dbReference>
<keyword evidence="3 7" id="KW-0812">Transmembrane</keyword>
<dbReference type="AlphaFoldDB" id="A0A2J6PIB9"/>
<feature type="transmembrane region" description="Helical" evidence="7">
    <location>
        <begin position="199"/>
        <end position="221"/>
    </location>
</feature>
<feature type="transmembrane region" description="Helical" evidence="7">
    <location>
        <begin position="332"/>
        <end position="356"/>
    </location>
</feature>
<gene>
    <name evidence="9" type="ORF">NA56DRAFT_412751</name>
</gene>
<dbReference type="FunFam" id="1.20.1250.20:FF:000011">
    <property type="entry name" value="MFS multidrug transporter, putative"/>
    <property type="match status" value="1"/>
</dbReference>
<dbReference type="Pfam" id="PF07690">
    <property type="entry name" value="MFS_1"/>
    <property type="match status" value="1"/>
</dbReference>
<feature type="region of interest" description="Disordered" evidence="6">
    <location>
        <begin position="1"/>
        <end position="90"/>
    </location>
</feature>
<evidence type="ECO:0000256" key="4">
    <source>
        <dbReference type="ARBA" id="ARBA00022989"/>
    </source>
</evidence>
<evidence type="ECO:0000256" key="7">
    <source>
        <dbReference type="SAM" id="Phobius"/>
    </source>
</evidence>
<dbReference type="GO" id="GO:0022857">
    <property type="term" value="F:transmembrane transporter activity"/>
    <property type="evidence" value="ECO:0007669"/>
    <property type="project" value="InterPro"/>
</dbReference>
<proteinExistence type="inferred from homology"/>
<feature type="transmembrane region" description="Helical" evidence="7">
    <location>
        <begin position="146"/>
        <end position="166"/>
    </location>
</feature>
<keyword evidence="4 7" id="KW-1133">Transmembrane helix</keyword>
<accession>A0A2J6PIB9</accession>
<evidence type="ECO:0000256" key="2">
    <source>
        <dbReference type="ARBA" id="ARBA00008335"/>
    </source>
</evidence>
<feature type="domain" description="Major facilitator superfamily (MFS) profile" evidence="8">
    <location>
        <begin position="107"/>
        <end position="534"/>
    </location>
</feature>
<feature type="transmembrane region" description="Helical" evidence="7">
    <location>
        <begin position="376"/>
        <end position="395"/>
    </location>
</feature>
<name>A0A2J6PIB9_9HELO</name>
<feature type="transmembrane region" description="Helical" evidence="7">
    <location>
        <begin position="262"/>
        <end position="282"/>
    </location>
</feature>
<sequence>MERGLHEASSTLSAQGALSGSNGWDDTIGEKVSERSHEDNADSLNIPFSTPTEKALVNTNGNDDLESGQETSSIQEEASEDANIVSWDGEADPDNPMNWPSWRRWVLINLVGLITLMAGLSSSMFAPGVPALMVEFHSDNSTLASFVVTVFVLGFATGPLLFAPLSELYGRTIVQHTGCIGFVIFSIACALSTTPNMLIGMRLLQGIFAAVPLTNGGAIVADMVKQEQRGFAMAMLTLGVLMGPVIGPVTGGFLAAAKGWRWVFWLIAIVMGFLAILCFVFWKESYAPIILARKAARLRKETGNQALRSKYDIGLSPRAHLKRGIGRAVKMLLFSPIVLALSVYMGLIYSYFYLLFTTFTPIFEQNYHFPPDTVGLSYLGVGVGFIVGQASFAKLGDPVLKKCAARFGKGELKPEYRLPLCCIGALFIPIALFWYGWSVVGHVHWIVPIIGTGFLGLGNALIFIAIQAYVVDAFTLYAASALAANTLTRSVMAAVLPLAGPKMYKALGLGWGKLIAGFLGTGDDPGALFVDDAW</sequence>
<protein>
    <submittedName>
        <fullName evidence="9">MFS general substrate transporter</fullName>
    </submittedName>
</protein>
<feature type="compositionally biased region" description="Polar residues" evidence="6">
    <location>
        <begin position="42"/>
        <end position="76"/>
    </location>
</feature>
<feature type="transmembrane region" description="Helical" evidence="7">
    <location>
        <begin position="105"/>
        <end position="126"/>
    </location>
</feature>
<dbReference type="Gene3D" id="1.20.1250.20">
    <property type="entry name" value="MFS general substrate transporter like domains"/>
    <property type="match status" value="1"/>
</dbReference>
<evidence type="ECO:0000256" key="6">
    <source>
        <dbReference type="SAM" id="MobiDB-lite"/>
    </source>
</evidence>
<evidence type="ECO:0000256" key="5">
    <source>
        <dbReference type="ARBA" id="ARBA00023136"/>
    </source>
</evidence>
<feature type="transmembrane region" description="Helical" evidence="7">
    <location>
        <begin position="173"/>
        <end position="193"/>
    </location>
</feature>
<evidence type="ECO:0000259" key="8">
    <source>
        <dbReference type="PROSITE" id="PS50850"/>
    </source>
</evidence>
<organism evidence="9 10">
    <name type="scientific">Hyaloscypha hepaticicola</name>
    <dbReference type="NCBI Taxonomy" id="2082293"/>
    <lineage>
        <taxon>Eukaryota</taxon>
        <taxon>Fungi</taxon>
        <taxon>Dikarya</taxon>
        <taxon>Ascomycota</taxon>
        <taxon>Pezizomycotina</taxon>
        <taxon>Leotiomycetes</taxon>
        <taxon>Helotiales</taxon>
        <taxon>Hyaloscyphaceae</taxon>
        <taxon>Hyaloscypha</taxon>
    </lineage>
</organism>
<dbReference type="PANTHER" id="PTHR23502:SF68">
    <property type="entry name" value="MULTIDRUG TRANSPORTER, PUTATIVE (AFU_ORTHOLOGUE AFUA_3G01120)-RELATED"/>
    <property type="match status" value="1"/>
</dbReference>
<feature type="compositionally biased region" description="Polar residues" evidence="6">
    <location>
        <begin position="8"/>
        <end position="24"/>
    </location>
</feature>
<dbReference type="InterPro" id="IPR036259">
    <property type="entry name" value="MFS_trans_sf"/>
</dbReference>
<dbReference type="STRING" id="1745343.A0A2J6PIB9"/>